<comment type="similarity">
    <text evidence="3 10">Belongs to the TOP6A family.</text>
</comment>
<dbReference type="PANTHER" id="PTHR10848">
    <property type="entry name" value="MEIOTIC RECOMBINATION PROTEIN SPO11"/>
    <property type="match status" value="1"/>
</dbReference>
<dbReference type="PROSITE" id="PS52041">
    <property type="entry name" value="TOPO_IIB"/>
    <property type="match status" value="1"/>
</dbReference>
<protein>
    <recommendedName>
        <fullName evidence="4">DNA topoisomerase (ATP-hydrolyzing)</fullName>
        <ecNumber evidence="4">5.6.2.2</ecNumber>
    </recommendedName>
</protein>
<dbReference type="EC" id="5.6.2.2" evidence="4"/>
<keyword evidence="7 10" id="KW-0799">Topoisomerase</keyword>
<dbReference type="GO" id="GO:0000228">
    <property type="term" value="C:nuclear chromosome"/>
    <property type="evidence" value="ECO:0007669"/>
    <property type="project" value="TreeGrafter"/>
</dbReference>
<organism evidence="13 14">
    <name type="scientific">Metschnikowia bicuspidata var. bicuspidata NRRL YB-4993</name>
    <dbReference type="NCBI Taxonomy" id="869754"/>
    <lineage>
        <taxon>Eukaryota</taxon>
        <taxon>Fungi</taxon>
        <taxon>Dikarya</taxon>
        <taxon>Ascomycota</taxon>
        <taxon>Saccharomycotina</taxon>
        <taxon>Pichiomycetes</taxon>
        <taxon>Metschnikowiaceae</taxon>
        <taxon>Metschnikowia</taxon>
    </lineage>
</organism>
<gene>
    <name evidence="13" type="ORF">METBIDRAFT_46358</name>
</gene>
<dbReference type="STRING" id="869754.A0A1A0H6A6"/>
<accession>A0A1A0H6A6</accession>
<evidence type="ECO:0000256" key="3">
    <source>
        <dbReference type="ARBA" id="ARBA00006559"/>
    </source>
</evidence>
<evidence type="ECO:0000256" key="10">
    <source>
        <dbReference type="PROSITE-ProRule" id="PRU01385"/>
    </source>
</evidence>
<feature type="domain" description="Spo11/DNA topoisomerase VI subunit A N-terminal" evidence="11">
    <location>
        <begin position="45"/>
        <end position="106"/>
    </location>
</feature>
<dbReference type="Gene3D" id="3.40.1360.10">
    <property type="match status" value="1"/>
</dbReference>
<dbReference type="Pfam" id="PF04406">
    <property type="entry name" value="TP6A_N"/>
    <property type="match status" value="1"/>
</dbReference>
<evidence type="ECO:0000259" key="12">
    <source>
        <dbReference type="Pfam" id="PF21180"/>
    </source>
</evidence>
<keyword evidence="9 10" id="KW-0413">Isomerase</keyword>
<dbReference type="InterPro" id="IPR002815">
    <property type="entry name" value="Spo11/TopoVI_A"/>
</dbReference>
<evidence type="ECO:0000256" key="6">
    <source>
        <dbReference type="ARBA" id="ARBA00022842"/>
    </source>
</evidence>
<dbReference type="Pfam" id="PF21180">
    <property type="entry name" value="TOP6A-Spo11_Toprim"/>
    <property type="match status" value="1"/>
</dbReference>
<dbReference type="PRINTS" id="PR01550">
    <property type="entry name" value="TOP6AFAMILY"/>
</dbReference>
<dbReference type="GeneID" id="30031006"/>
<dbReference type="GO" id="GO:0003677">
    <property type="term" value="F:DNA binding"/>
    <property type="evidence" value="ECO:0007669"/>
    <property type="project" value="UniProtKB-UniRule"/>
</dbReference>
<dbReference type="EMBL" id="LXTC01000006">
    <property type="protein sequence ID" value="OBA19561.1"/>
    <property type="molecule type" value="Genomic_DNA"/>
</dbReference>
<dbReference type="PANTHER" id="PTHR10848:SF0">
    <property type="entry name" value="MEIOTIC RECOMBINATION PROTEIN SPO11"/>
    <property type="match status" value="1"/>
</dbReference>
<evidence type="ECO:0000256" key="9">
    <source>
        <dbReference type="ARBA" id="ARBA00023235"/>
    </source>
</evidence>
<dbReference type="GO" id="GO:0007131">
    <property type="term" value="P:reciprocal meiotic recombination"/>
    <property type="evidence" value="ECO:0007669"/>
    <property type="project" value="TreeGrafter"/>
</dbReference>
<evidence type="ECO:0000256" key="1">
    <source>
        <dbReference type="ARBA" id="ARBA00000185"/>
    </source>
</evidence>
<name>A0A1A0H6A6_9ASCO</name>
<comment type="cofactor">
    <cofactor evidence="2">
        <name>Mg(2+)</name>
        <dbReference type="ChEBI" id="CHEBI:18420"/>
    </cofactor>
</comment>
<sequence length="334" mass="37550">MLLASRDEHELVLKTYGVSIRASRPRSGVFVLLREFSETESQASRFTAVLTALRLVTQNLRRQSTTTLRDIYYRDVSAFQGSQYRLNESLRLIASSLGYSLERDLKVFPSPKGLVYGGPHIRLELQGGADINLNYDGESVLIPTSIPESMHCTDNIGAIVVLEKEAVFKSFSGYLRHVPTPQKIIMLTGKGNPDRASVRFLSALENTFPHAPILVFVDSDVYGLRIWWTYMRGAGGPDSKVVFAGTYLLEHLRGHLTIAAKEWKLMMNFLKEVSGFQAELGAEAESLRLLKRELTRGMLLGKKAELNVMSDSSRDEDLNTYMWKKVAHEVCNKT</sequence>
<evidence type="ECO:0000256" key="2">
    <source>
        <dbReference type="ARBA" id="ARBA00001946"/>
    </source>
</evidence>
<evidence type="ECO:0000313" key="14">
    <source>
        <dbReference type="Proteomes" id="UP000092555"/>
    </source>
</evidence>
<dbReference type="GO" id="GO:0042138">
    <property type="term" value="P:meiotic DNA double-strand break formation"/>
    <property type="evidence" value="ECO:0007669"/>
    <property type="project" value="TreeGrafter"/>
</dbReference>
<keyword evidence="6" id="KW-0460">Magnesium</keyword>
<dbReference type="Gene3D" id="1.10.10.10">
    <property type="entry name" value="Winged helix-like DNA-binding domain superfamily/Winged helix DNA-binding domain"/>
    <property type="match status" value="1"/>
</dbReference>
<dbReference type="Proteomes" id="UP000092555">
    <property type="component" value="Unassembled WGS sequence"/>
</dbReference>
<keyword evidence="8 10" id="KW-0238">DNA-binding</keyword>
<dbReference type="GO" id="GO:0005524">
    <property type="term" value="F:ATP binding"/>
    <property type="evidence" value="ECO:0007669"/>
    <property type="project" value="InterPro"/>
</dbReference>
<keyword evidence="5" id="KW-0479">Metal-binding</keyword>
<keyword evidence="14" id="KW-1185">Reference proteome</keyword>
<evidence type="ECO:0000256" key="7">
    <source>
        <dbReference type="ARBA" id="ARBA00023029"/>
    </source>
</evidence>
<dbReference type="InterPro" id="IPR036078">
    <property type="entry name" value="Spo11/TopoVI_A_sf"/>
</dbReference>
<evidence type="ECO:0000256" key="8">
    <source>
        <dbReference type="ARBA" id="ARBA00023125"/>
    </source>
</evidence>
<feature type="domain" description="Topoisomerase 6 subunit A/Spo11 TOPRIM" evidence="12">
    <location>
        <begin position="159"/>
        <end position="234"/>
    </location>
</feature>
<evidence type="ECO:0000259" key="11">
    <source>
        <dbReference type="Pfam" id="PF04406"/>
    </source>
</evidence>
<dbReference type="RefSeq" id="XP_018710089.1">
    <property type="nucleotide sequence ID" value="XM_018858030.1"/>
</dbReference>
<dbReference type="GO" id="GO:0003918">
    <property type="term" value="F:DNA topoisomerase type II (double strand cut, ATP-hydrolyzing) activity"/>
    <property type="evidence" value="ECO:0007669"/>
    <property type="project" value="UniProtKB-UniRule"/>
</dbReference>
<feature type="active site" description="O-(5'-phospho-DNA)-tyrosine intermediate" evidence="10">
    <location>
        <position position="73"/>
    </location>
</feature>
<dbReference type="InterPro" id="IPR036388">
    <property type="entry name" value="WH-like_DNA-bd_sf"/>
</dbReference>
<comment type="caution">
    <text evidence="13">The sequence shown here is derived from an EMBL/GenBank/DDBJ whole genome shotgun (WGS) entry which is preliminary data.</text>
</comment>
<dbReference type="OrthoDB" id="5377392at2759"/>
<comment type="catalytic activity">
    <reaction evidence="1 10">
        <text>ATP-dependent breakage, passage and rejoining of double-stranded DNA.</text>
        <dbReference type="EC" id="5.6.2.2"/>
    </reaction>
</comment>
<dbReference type="SUPFAM" id="SSF56726">
    <property type="entry name" value="DNA topoisomerase IV, alpha subunit"/>
    <property type="match status" value="1"/>
</dbReference>
<proteinExistence type="inferred from homology"/>
<evidence type="ECO:0000313" key="13">
    <source>
        <dbReference type="EMBL" id="OBA19561.1"/>
    </source>
</evidence>
<evidence type="ECO:0000256" key="4">
    <source>
        <dbReference type="ARBA" id="ARBA00012895"/>
    </source>
</evidence>
<dbReference type="GO" id="GO:0000706">
    <property type="term" value="P:meiotic DNA double-strand break processing"/>
    <property type="evidence" value="ECO:0007669"/>
    <property type="project" value="TreeGrafter"/>
</dbReference>
<dbReference type="GO" id="GO:0046872">
    <property type="term" value="F:metal ion binding"/>
    <property type="evidence" value="ECO:0007669"/>
    <property type="project" value="UniProtKB-KW"/>
</dbReference>
<dbReference type="InterPro" id="IPR013049">
    <property type="entry name" value="Spo11/TopoVI_A_N"/>
</dbReference>
<reference evidence="13 14" key="1">
    <citation type="submission" date="2016-05" db="EMBL/GenBank/DDBJ databases">
        <title>Comparative genomics of biotechnologically important yeasts.</title>
        <authorList>
            <consortium name="DOE Joint Genome Institute"/>
            <person name="Riley R."/>
            <person name="Haridas S."/>
            <person name="Wolfe K.H."/>
            <person name="Lopes M.R."/>
            <person name="Hittinger C.T."/>
            <person name="Goker M."/>
            <person name="Salamov A."/>
            <person name="Wisecaver J."/>
            <person name="Long T.M."/>
            <person name="Aerts A.L."/>
            <person name="Barry K."/>
            <person name="Choi C."/>
            <person name="Clum A."/>
            <person name="Coughlan A.Y."/>
            <person name="Deshpande S."/>
            <person name="Douglass A.P."/>
            <person name="Hanson S.J."/>
            <person name="Klenk H.-P."/>
            <person name="LaButti K."/>
            <person name="Lapidus A."/>
            <person name="Lindquist E."/>
            <person name="Lipzen A."/>
            <person name="Meier-kolthoff J.P."/>
            <person name="Ohm R.A."/>
            <person name="Otillar R.P."/>
            <person name="Pangilinan J."/>
            <person name="Peng Y."/>
            <person name="Rokas A."/>
            <person name="Rosa C.A."/>
            <person name="Scheuner C."/>
            <person name="Sibirny A.A."/>
            <person name="Slot J.C."/>
            <person name="Stielow J.B."/>
            <person name="Sun H."/>
            <person name="Kurtzman C.P."/>
            <person name="Blackwell M."/>
            <person name="Grigoriev I.V."/>
            <person name="Jeffries T.W."/>
        </authorList>
    </citation>
    <scope>NUCLEOTIDE SEQUENCE [LARGE SCALE GENOMIC DNA]</scope>
    <source>
        <strain evidence="13 14">NRRL YB-4993</strain>
    </source>
</reference>
<dbReference type="InterPro" id="IPR034136">
    <property type="entry name" value="TOPRIM_Topo6A/Spo11"/>
</dbReference>
<dbReference type="AlphaFoldDB" id="A0A1A0H6A6"/>
<evidence type="ECO:0000256" key="5">
    <source>
        <dbReference type="ARBA" id="ARBA00022723"/>
    </source>
</evidence>